<dbReference type="EMBL" id="MU864476">
    <property type="protein sequence ID" value="KAK4184717.1"/>
    <property type="molecule type" value="Genomic_DNA"/>
</dbReference>
<feature type="compositionally biased region" description="Low complexity" evidence="1">
    <location>
        <begin position="49"/>
        <end position="59"/>
    </location>
</feature>
<feature type="compositionally biased region" description="Acidic residues" evidence="1">
    <location>
        <begin position="89"/>
        <end position="98"/>
    </location>
</feature>
<feature type="compositionally biased region" description="Basic and acidic residues" evidence="1">
    <location>
        <begin position="131"/>
        <end position="141"/>
    </location>
</feature>
<dbReference type="Proteomes" id="UP001302126">
    <property type="component" value="Unassembled WGS sequence"/>
</dbReference>
<keyword evidence="3" id="KW-1185">Reference proteome</keyword>
<reference evidence="2" key="1">
    <citation type="journal article" date="2023" name="Mol. Phylogenet. Evol.">
        <title>Genome-scale phylogeny and comparative genomics of the fungal order Sordariales.</title>
        <authorList>
            <person name="Hensen N."/>
            <person name="Bonometti L."/>
            <person name="Westerberg I."/>
            <person name="Brannstrom I.O."/>
            <person name="Guillou S."/>
            <person name="Cros-Aarteil S."/>
            <person name="Calhoun S."/>
            <person name="Haridas S."/>
            <person name="Kuo A."/>
            <person name="Mondo S."/>
            <person name="Pangilinan J."/>
            <person name="Riley R."/>
            <person name="LaButti K."/>
            <person name="Andreopoulos B."/>
            <person name="Lipzen A."/>
            <person name="Chen C."/>
            <person name="Yan M."/>
            <person name="Daum C."/>
            <person name="Ng V."/>
            <person name="Clum A."/>
            <person name="Steindorff A."/>
            <person name="Ohm R.A."/>
            <person name="Martin F."/>
            <person name="Silar P."/>
            <person name="Natvig D.O."/>
            <person name="Lalanne C."/>
            <person name="Gautier V."/>
            <person name="Ament-Velasquez S.L."/>
            <person name="Kruys A."/>
            <person name="Hutchinson M.I."/>
            <person name="Powell A.J."/>
            <person name="Barry K."/>
            <person name="Miller A.N."/>
            <person name="Grigoriev I.V."/>
            <person name="Debuchy R."/>
            <person name="Gladieux P."/>
            <person name="Hiltunen Thoren M."/>
            <person name="Johannesson H."/>
        </authorList>
    </citation>
    <scope>NUCLEOTIDE SEQUENCE</scope>
    <source>
        <strain evidence="2">PSN309</strain>
    </source>
</reference>
<evidence type="ECO:0000313" key="2">
    <source>
        <dbReference type="EMBL" id="KAK4184717.1"/>
    </source>
</evidence>
<feature type="compositionally biased region" description="Basic and acidic residues" evidence="1">
    <location>
        <begin position="60"/>
        <end position="71"/>
    </location>
</feature>
<feature type="compositionally biased region" description="Basic and acidic residues" evidence="1">
    <location>
        <begin position="193"/>
        <end position="207"/>
    </location>
</feature>
<name>A0AAN7AG71_9PEZI</name>
<sequence>MSNPEEDPTNFYSSSSEAAAADDDQEETQRQMAEMLGISSFTGDKKASRAAPDDSSPSSEQRDPKRQRLDAEGSASRAQILPDNTQEGGADDDDEDLYGPEPTITASQAQLLQGHGLPQRPPRGGYPRGGRRGDSWNRGDFSRGGGDGNRRERPPPRYQNPDWHKDYYDPNSNENPWQWLEPEKDLQPVGTWLEREDRPPRPGREPVAEGAEGENTANSAAASEPGSAEAAV</sequence>
<protein>
    <submittedName>
        <fullName evidence="2">Uncharacterized protein</fullName>
    </submittedName>
</protein>
<feature type="region of interest" description="Disordered" evidence="1">
    <location>
        <begin position="1"/>
        <end position="232"/>
    </location>
</feature>
<accession>A0AAN7AG71</accession>
<comment type="caution">
    <text evidence="2">The sequence shown here is derived from an EMBL/GenBank/DDBJ whole genome shotgun (WGS) entry which is preliminary data.</text>
</comment>
<reference evidence="2" key="2">
    <citation type="submission" date="2023-05" db="EMBL/GenBank/DDBJ databases">
        <authorList>
            <consortium name="Lawrence Berkeley National Laboratory"/>
            <person name="Steindorff A."/>
            <person name="Hensen N."/>
            <person name="Bonometti L."/>
            <person name="Westerberg I."/>
            <person name="Brannstrom I.O."/>
            <person name="Guillou S."/>
            <person name="Cros-Aarteil S."/>
            <person name="Calhoun S."/>
            <person name="Haridas S."/>
            <person name="Kuo A."/>
            <person name="Mondo S."/>
            <person name="Pangilinan J."/>
            <person name="Riley R."/>
            <person name="Labutti K."/>
            <person name="Andreopoulos B."/>
            <person name="Lipzen A."/>
            <person name="Chen C."/>
            <person name="Yanf M."/>
            <person name="Daum C."/>
            <person name="Ng V."/>
            <person name="Clum A."/>
            <person name="Ohm R."/>
            <person name="Martin F."/>
            <person name="Silar P."/>
            <person name="Natvig D."/>
            <person name="Lalanne C."/>
            <person name="Gautier V."/>
            <person name="Ament-Velasquez S.L."/>
            <person name="Kruys A."/>
            <person name="Hutchinson M.I."/>
            <person name="Powell A.J."/>
            <person name="Barry K."/>
            <person name="Miller A.N."/>
            <person name="Grigoriev I.V."/>
            <person name="Debuchy R."/>
            <person name="Gladieux P."/>
            <person name="Thoren M.H."/>
            <person name="Johannesson H."/>
        </authorList>
    </citation>
    <scope>NUCLEOTIDE SEQUENCE</scope>
    <source>
        <strain evidence="2">PSN309</strain>
    </source>
</reference>
<gene>
    <name evidence="2" type="ORF">QBC35DRAFT_505230</name>
</gene>
<feature type="compositionally biased region" description="Low complexity" evidence="1">
    <location>
        <begin position="217"/>
        <end position="232"/>
    </location>
</feature>
<evidence type="ECO:0000313" key="3">
    <source>
        <dbReference type="Proteomes" id="UP001302126"/>
    </source>
</evidence>
<proteinExistence type="predicted"/>
<organism evidence="2 3">
    <name type="scientific">Podospora australis</name>
    <dbReference type="NCBI Taxonomy" id="1536484"/>
    <lineage>
        <taxon>Eukaryota</taxon>
        <taxon>Fungi</taxon>
        <taxon>Dikarya</taxon>
        <taxon>Ascomycota</taxon>
        <taxon>Pezizomycotina</taxon>
        <taxon>Sordariomycetes</taxon>
        <taxon>Sordariomycetidae</taxon>
        <taxon>Sordariales</taxon>
        <taxon>Podosporaceae</taxon>
        <taxon>Podospora</taxon>
    </lineage>
</organism>
<dbReference type="AlphaFoldDB" id="A0AAN7AG71"/>
<evidence type="ECO:0000256" key="1">
    <source>
        <dbReference type="SAM" id="MobiDB-lite"/>
    </source>
</evidence>